<evidence type="ECO:0000259" key="5">
    <source>
        <dbReference type="PROSITE" id="PS50931"/>
    </source>
</evidence>
<keyword evidence="3" id="KW-0238">DNA-binding</keyword>
<dbReference type="PANTHER" id="PTHR30126">
    <property type="entry name" value="HTH-TYPE TRANSCRIPTIONAL REGULATOR"/>
    <property type="match status" value="1"/>
</dbReference>
<evidence type="ECO:0000256" key="4">
    <source>
        <dbReference type="ARBA" id="ARBA00023163"/>
    </source>
</evidence>
<proteinExistence type="inferred from homology"/>
<reference evidence="6" key="1">
    <citation type="journal article" date="2015" name="Nature">
        <title>Complex archaea that bridge the gap between prokaryotes and eukaryotes.</title>
        <authorList>
            <person name="Spang A."/>
            <person name="Saw J.H."/>
            <person name="Jorgensen S.L."/>
            <person name="Zaremba-Niedzwiedzka K."/>
            <person name="Martijn J."/>
            <person name="Lind A.E."/>
            <person name="van Eijk R."/>
            <person name="Schleper C."/>
            <person name="Guy L."/>
            <person name="Ettema T.J."/>
        </authorList>
    </citation>
    <scope>NUCLEOTIDE SEQUENCE</scope>
</reference>
<dbReference type="AlphaFoldDB" id="A0A0F9YHI8"/>
<dbReference type="InterPro" id="IPR000847">
    <property type="entry name" value="LysR_HTH_N"/>
</dbReference>
<organism evidence="6">
    <name type="scientific">marine sediment metagenome</name>
    <dbReference type="NCBI Taxonomy" id="412755"/>
    <lineage>
        <taxon>unclassified sequences</taxon>
        <taxon>metagenomes</taxon>
        <taxon>ecological metagenomes</taxon>
    </lineage>
</organism>
<accession>A0A0F9YHI8</accession>
<dbReference type="Pfam" id="PF00126">
    <property type="entry name" value="HTH_1"/>
    <property type="match status" value="1"/>
</dbReference>
<feature type="domain" description="HTH lysR-type" evidence="5">
    <location>
        <begin position="8"/>
        <end position="65"/>
    </location>
</feature>
<evidence type="ECO:0000256" key="2">
    <source>
        <dbReference type="ARBA" id="ARBA00023015"/>
    </source>
</evidence>
<dbReference type="EMBL" id="LAZR01000025">
    <property type="protein sequence ID" value="KKO03834.1"/>
    <property type="molecule type" value="Genomic_DNA"/>
</dbReference>
<evidence type="ECO:0000256" key="1">
    <source>
        <dbReference type="ARBA" id="ARBA00009437"/>
    </source>
</evidence>
<keyword evidence="4" id="KW-0804">Transcription</keyword>
<evidence type="ECO:0000313" key="6">
    <source>
        <dbReference type="EMBL" id="KKO03834.1"/>
    </source>
</evidence>
<dbReference type="PROSITE" id="PS50931">
    <property type="entry name" value="HTH_LYSR"/>
    <property type="match status" value="1"/>
</dbReference>
<dbReference type="InterPro" id="IPR036388">
    <property type="entry name" value="WH-like_DNA-bd_sf"/>
</dbReference>
<keyword evidence="2" id="KW-0805">Transcription regulation</keyword>
<dbReference type="PANTHER" id="PTHR30126:SF5">
    <property type="entry name" value="HTH-TYPE TRANSCRIPTIONAL ACTIVATOR CMPR"/>
    <property type="match status" value="1"/>
</dbReference>
<protein>
    <recommendedName>
        <fullName evidence="5">HTH lysR-type domain-containing protein</fullName>
    </recommendedName>
</protein>
<dbReference type="Gene3D" id="3.40.190.290">
    <property type="match status" value="1"/>
</dbReference>
<dbReference type="InterPro" id="IPR005119">
    <property type="entry name" value="LysR_subst-bd"/>
</dbReference>
<dbReference type="SUPFAM" id="SSF53850">
    <property type="entry name" value="Periplasmic binding protein-like II"/>
    <property type="match status" value="1"/>
</dbReference>
<dbReference type="SUPFAM" id="SSF46785">
    <property type="entry name" value="Winged helix' DNA-binding domain"/>
    <property type="match status" value="1"/>
</dbReference>
<sequence length="311" mass="34623">MRKSLLRMTLRQLQVFRAVCENRSYSRAAEDMSLTQPAVSLQIRQLEEQVGLPLFEYVGRKLYLTEAAESLISASDDIFDRLDSLDMNLSSLQGSLKGELRLAAASSIQYVLPHLLAAFRQRFPEISFRVEVASRSQIIQRLADNRDDLVVMGLVPADRALEFFPFLNNPIVAVAAPDHPLAGQQELPLSMLEAEMVLQREAGSGIRKACDEFLQLKRVHLQQVMQLGSTESLVQGAIAGLGIALVPGHAAAPYIRHGELVCLNITELPLMRSWCAVHARGKRLSPVAEAFLGFLREERALIRQLAEPFEP</sequence>
<dbReference type="Pfam" id="PF03466">
    <property type="entry name" value="LysR_substrate"/>
    <property type="match status" value="1"/>
</dbReference>
<comment type="similarity">
    <text evidence="1">Belongs to the LysR transcriptional regulatory family.</text>
</comment>
<comment type="caution">
    <text evidence="6">The sequence shown here is derived from an EMBL/GenBank/DDBJ whole genome shotgun (WGS) entry which is preliminary data.</text>
</comment>
<dbReference type="GO" id="GO:0000976">
    <property type="term" value="F:transcription cis-regulatory region binding"/>
    <property type="evidence" value="ECO:0007669"/>
    <property type="project" value="TreeGrafter"/>
</dbReference>
<dbReference type="Gene3D" id="1.10.10.10">
    <property type="entry name" value="Winged helix-like DNA-binding domain superfamily/Winged helix DNA-binding domain"/>
    <property type="match status" value="1"/>
</dbReference>
<name>A0A0F9YHI8_9ZZZZ</name>
<dbReference type="GO" id="GO:0003700">
    <property type="term" value="F:DNA-binding transcription factor activity"/>
    <property type="evidence" value="ECO:0007669"/>
    <property type="project" value="InterPro"/>
</dbReference>
<evidence type="ECO:0000256" key="3">
    <source>
        <dbReference type="ARBA" id="ARBA00023125"/>
    </source>
</evidence>
<dbReference type="PRINTS" id="PR00039">
    <property type="entry name" value="HTHLYSR"/>
</dbReference>
<gene>
    <name evidence="6" type="ORF">LCGC14_0092610</name>
</gene>
<dbReference type="InterPro" id="IPR036390">
    <property type="entry name" value="WH_DNA-bd_sf"/>
</dbReference>